<organism evidence="1">
    <name type="scientific">viral metagenome</name>
    <dbReference type="NCBI Taxonomy" id="1070528"/>
    <lineage>
        <taxon>unclassified sequences</taxon>
        <taxon>metagenomes</taxon>
        <taxon>organismal metagenomes</taxon>
    </lineage>
</organism>
<name>A0A6C0AYC2_9ZZZZ</name>
<dbReference type="EMBL" id="MN738809">
    <property type="protein sequence ID" value="QHS84526.1"/>
    <property type="molecule type" value="Genomic_DNA"/>
</dbReference>
<accession>A0A6C0AYC2</accession>
<dbReference type="AlphaFoldDB" id="A0A6C0AYC2"/>
<protein>
    <recommendedName>
        <fullName evidence="2">mRNA capping enzyme adenylation domain-containing protein</fullName>
    </recommendedName>
</protein>
<evidence type="ECO:0000313" key="1">
    <source>
        <dbReference type="EMBL" id="QHS84526.1"/>
    </source>
</evidence>
<evidence type="ECO:0008006" key="2">
    <source>
        <dbReference type="Google" id="ProtNLM"/>
    </source>
</evidence>
<sequence length="309" mass="37240">MIDHRYFINKFPKIELFYDKILHRKVHADLYILIPSGIKAFAWFTYYKNKNICVFMHLNKYNLITKVEETVLSYDKNLSYGTIIYGTYFKHNNINYFSSEDIYYYKGDDIHNNLVYIDRLQILKKIFDSELKQVAYTNNSTIFGLPYICETLKDAFSKIRLLEYNIRGVLFRDFNKNTEHGLLLNKQEKPPECIFKIKADIQLDIYNLYCKDYKNDFYDLACIPDYKTSVLMNNLFRTIKENINLDLLEESDEEEVFENISEDKYVNLKKIVYMKCVYIKKFKKWKPVEQVKFGEKLLTKKEIFILEKR</sequence>
<reference evidence="1" key="1">
    <citation type="journal article" date="2020" name="Nature">
        <title>Giant virus diversity and host interactions through global metagenomics.</title>
        <authorList>
            <person name="Schulz F."/>
            <person name="Roux S."/>
            <person name="Paez-Espino D."/>
            <person name="Jungbluth S."/>
            <person name="Walsh D.A."/>
            <person name="Denef V.J."/>
            <person name="McMahon K.D."/>
            <person name="Konstantinidis K.T."/>
            <person name="Eloe-Fadrosh E.A."/>
            <person name="Kyrpides N.C."/>
            <person name="Woyke T."/>
        </authorList>
    </citation>
    <scope>NUCLEOTIDE SEQUENCE</scope>
    <source>
        <strain evidence="1">GVMAG-S-ERX556022-25</strain>
    </source>
</reference>
<proteinExistence type="predicted"/>